<keyword evidence="2" id="KW-1185">Reference proteome</keyword>
<dbReference type="GO" id="GO:0004622">
    <property type="term" value="F:phosphatidylcholine lysophospholipase activity"/>
    <property type="evidence" value="ECO:0007669"/>
    <property type="project" value="TreeGrafter"/>
</dbReference>
<dbReference type="InterPro" id="IPR057572">
    <property type="entry name" value="NonGDSL"/>
</dbReference>
<dbReference type="PANTHER" id="PTHR30383">
    <property type="entry name" value="THIOESTERASE 1/PROTEASE 1/LYSOPHOSPHOLIPASE L1"/>
    <property type="match status" value="1"/>
</dbReference>
<dbReference type="EMBL" id="FOSV01000007">
    <property type="protein sequence ID" value="SFL00994.1"/>
    <property type="molecule type" value="Genomic_DNA"/>
</dbReference>
<accession>A0A1I4E597</accession>
<sequence length="290" mass="30696">MGLQDDATVMRILFGNRALPAAWRRGPRVAALGLALSLSSTAVLAYADLVSDRIDLGLFDDEPAPVPGSLPRVAHRIATGEPLRIVAFGSSSTEGIGASTRAASYPARLEALLRRALPQLGGDILVDNRGIGGEAVDEMLARLDRDVIKPAPDLVIWQTGSNDPLRGISLTHFRKATQAAVARIREAGIDVVLMEPQWCPALDATPGADRFRDAVRDIGAELGVPVIRRSDLMRGWIAQSRLTRSELFAKDGLHMADGGYALLAEAAAAEVVRGADAAATDTEPGPTVAE</sequence>
<reference evidence="2" key="1">
    <citation type="submission" date="2016-10" db="EMBL/GenBank/DDBJ databases">
        <authorList>
            <person name="Varghese N."/>
            <person name="Submissions S."/>
        </authorList>
    </citation>
    <scope>NUCLEOTIDE SEQUENCE [LARGE SCALE GENOMIC DNA]</scope>
    <source>
        <strain evidence="2">CGMCC 1.6474</strain>
    </source>
</reference>
<evidence type="ECO:0000313" key="2">
    <source>
        <dbReference type="Proteomes" id="UP000198804"/>
    </source>
</evidence>
<dbReference type="STRING" id="414703.SAMN04488125_107105"/>
<dbReference type="AlphaFoldDB" id="A0A1I4E597"/>
<dbReference type="InterPro" id="IPR036514">
    <property type="entry name" value="SGNH_hydro_sf"/>
</dbReference>
<dbReference type="Gene3D" id="3.40.50.1110">
    <property type="entry name" value="SGNH hydrolase"/>
    <property type="match status" value="1"/>
</dbReference>
<proteinExistence type="predicted"/>
<dbReference type="Proteomes" id="UP000198804">
    <property type="component" value="Unassembled WGS sequence"/>
</dbReference>
<dbReference type="InterPro" id="IPR051532">
    <property type="entry name" value="Ester_Hydrolysis_Enzymes"/>
</dbReference>
<dbReference type="SUPFAM" id="SSF52266">
    <property type="entry name" value="SGNH hydrolase"/>
    <property type="match status" value="1"/>
</dbReference>
<protein>
    <submittedName>
        <fullName evidence="1">Lysophospholipase L1</fullName>
    </submittedName>
</protein>
<organism evidence="1 2">
    <name type="scientific">Methylorubrum salsuginis</name>
    <dbReference type="NCBI Taxonomy" id="414703"/>
    <lineage>
        <taxon>Bacteria</taxon>
        <taxon>Pseudomonadati</taxon>
        <taxon>Pseudomonadota</taxon>
        <taxon>Alphaproteobacteria</taxon>
        <taxon>Hyphomicrobiales</taxon>
        <taxon>Methylobacteriaceae</taxon>
        <taxon>Methylorubrum</taxon>
    </lineage>
</organism>
<evidence type="ECO:0000313" key="1">
    <source>
        <dbReference type="EMBL" id="SFL00994.1"/>
    </source>
</evidence>
<dbReference type="PANTHER" id="PTHR30383:SF5">
    <property type="entry name" value="SGNH HYDROLASE-TYPE ESTERASE DOMAIN-CONTAINING PROTEIN"/>
    <property type="match status" value="1"/>
</dbReference>
<dbReference type="Pfam" id="PF25182">
    <property type="entry name" value="NonGDSL"/>
    <property type="match status" value="1"/>
</dbReference>
<gene>
    <name evidence="1" type="ORF">SAMN04488125_107105</name>
</gene>
<name>A0A1I4E597_9HYPH</name>